<dbReference type="Gene3D" id="1.20.120.490">
    <property type="entry name" value="Hypothetical protein TM1646-like domain"/>
    <property type="match status" value="1"/>
</dbReference>
<reference evidence="3" key="1">
    <citation type="submission" date="2023-12" db="EMBL/GenBank/DDBJ databases">
        <title>Novel isolates from deep terrestrial aquifers shed light on the physiology and ecology of the class Limnochordia.</title>
        <authorList>
            <person name="Karnachuk O.V."/>
            <person name="Lukina A.P."/>
            <person name="Avakyan M.R."/>
            <person name="Kadnikov V."/>
            <person name="Begmatov S."/>
            <person name="Beletsky A.V."/>
            <person name="Mardanov A.V."/>
            <person name="Ravin N.V."/>
        </authorList>
    </citation>
    <scope>NUCLEOTIDE SEQUENCE [LARGE SCALE GENOMIC DNA]</scope>
    <source>
        <strain evidence="3">LN</strain>
    </source>
</reference>
<accession>A0ABZ1BP42</accession>
<feature type="compositionally biased region" description="Low complexity" evidence="1">
    <location>
        <begin position="19"/>
        <end position="36"/>
    </location>
</feature>
<keyword evidence="3" id="KW-1185">Reference proteome</keyword>
<feature type="compositionally biased region" description="Basic and acidic residues" evidence="1">
    <location>
        <begin position="1"/>
        <end position="10"/>
    </location>
</feature>
<dbReference type="RefSeq" id="WP_324668560.1">
    <property type="nucleotide sequence ID" value="NZ_CP141614.1"/>
</dbReference>
<dbReference type="SUPFAM" id="SSF158397">
    <property type="entry name" value="TM1646-like"/>
    <property type="match status" value="1"/>
</dbReference>
<dbReference type="InterPro" id="IPR024042">
    <property type="entry name" value="TM1646-like_dom_sf"/>
</dbReference>
<feature type="region of interest" description="Disordered" evidence="1">
    <location>
        <begin position="1"/>
        <end position="36"/>
    </location>
</feature>
<evidence type="ECO:0000313" key="2">
    <source>
        <dbReference type="EMBL" id="WRP14255.1"/>
    </source>
</evidence>
<gene>
    <name evidence="2" type="ORF">VLY81_12645</name>
</gene>
<dbReference type="EMBL" id="CP141614">
    <property type="protein sequence ID" value="WRP14255.1"/>
    <property type="molecule type" value="Genomic_DNA"/>
</dbReference>
<organism evidence="2 3">
    <name type="scientific">Geochorda subterranea</name>
    <dbReference type="NCBI Taxonomy" id="3109564"/>
    <lineage>
        <taxon>Bacteria</taxon>
        <taxon>Bacillati</taxon>
        <taxon>Bacillota</taxon>
        <taxon>Limnochordia</taxon>
        <taxon>Limnochordales</taxon>
        <taxon>Geochordaceae</taxon>
        <taxon>Geochorda</taxon>
    </lineage>
</organism>
<sequence>MEGSRIEGLPRRRRAPQVTTARRGSARAATGGRAPARAFSTELVEADRRRYQEALQLALDQVERAGDALRRSPGESTLFAYRQAVRRFCQLALARTYAVDRQLRVDPRGGRRLHVVVRKVDEALDQLAREVLQGQRAALAVAARLDDIRGLLLDLVR</sequence>
<evidence type="ECO:0000313" key="3">
    <source>
        <dbReference type="Proteomes" id="UP001333102"/>
    </source>
</evidence>
<proteinExistence type="predicted"/>
<evidence type="ECO:0000256" key="1">
    <source>
        <dbReference type="SAM" id="MobiDB-lite"/>
    </source>
</evidence>
<name>A0ABZ1BP42_9FIRM</name>
<protein>
    <submittedName>
        <fullName evidence="2">YaaR family protein</fullName>
    </submittedName>
</protein>
<dbReference type="Pfam" id="PF03885">
    <property type="entry name" value="DUF327"/>
    <property type="match status" value="1"/>
</dbReference>
<dbReference type="InterPro" id="IPR005585">
    <property type="entry name" value="DUF327"/>
</dbReference>
<dbReference type="Proteomes" id="UP001333102">
    <property type="component" value="Chromosome"/>
</dbReference>